<dbReference type="EMBL" id="JANHOH010000014">
    <property type="protein sequence ID" value="MCQ6961391.1"/>
    <property type="molecule type" value="Genomic_DNA"/>
</dbReference>
<dbReference type="RefSeq" id="WP_256541559.1">
    <property type="nucleotide sequence ID" value="NZ_JANHOH010000014.1"/>
</dbReference>
<evidence type="ECO:0000313" key="1">
    <source>
        <dbReference type="EMBL" id="MCQ6961391.1"/>
    </source>
</evidence>
<dbReference type="Gene3D" id="3.40.50.300">
    <property type="entry name" value="P-loop containing nucleotide triphosphate hydrolases"/>
    <property type="match status" value="1"/>
</dbReference>
<evidence type="ECO:0000313" key="2">
    <source>
        <dbReference type="Proteomes" id="UP001204376"/>
    </source>
</evidence>
<accession>A0ABT1T9U4</accession>
<dbReference type="PIRSF" id="PIRSF034285">
    <property type="entry name" value="UCP034285"/>
    <property type="match status" value="1"/>
</dbReference>
<protein>
    <submittedName>
        <fullName evidence="1">Error-prone repair protein ImuA</fullName>
    </submittedName>
</protein>
<name>A0ABT1T9U4_9SPHI</name>
<dbReference type="Proteomes" id="UP001204376">
    <property type="component" value="Unassembled WGS sequence"/>
</dbReference>
<gene>
    <name evidence="1" type="ORF">NPE20_25685</name>
</gene>
<organism evidence="1 2">
    <name type="scientific">Mucilaginibacter aquariorum</name>
    <dbReference type="NCBI Taxonomy" id="2967225"/>
    <lineage>
        <taxon>Bacteria</taxon>
        <taxon>Pseudomonadati</taxon>
        <taxon>Bacteroidota</taxon>
        <taxon>Sphingobacteriia</taxon>
        <taxon>Sphingobacteriales</taxon>
        <taxon>Sphingobacteriaceae</taxon>
        <taxon>Mucilaginibacter</taxon>
    </lineage>
</organism>
<comment type="caution">
    <text evidence="1">The sequence shown here is derived from an EMBL/GenBank/DDBJ whole genome shotgun (WGS) entry which is preliminary data.</text>
</comment>
<proteinExistence type="predicted"/>
<reference evidence="1 2" key="1">
    <citation type="submission" date="2022-07" db="EMBL/GenBank/DDBJ databases">
        <title>Mucilaginibacter sp. JC4.</title>
        <authorList>
            <person name="Le V."/>
            <person name="Ko S.-R."/>
            <person name="Ahn C.-Y."/>
            <person name="Oh H.-M."/>
        </authorList>
    </citation>
    <scope>NUCLEOTIDE SEQUENCE [LARGE SCALE GENOMIC DNA]</scope>
    <source>
        <strain evidence="1 2">JC4</strain>
    </source>
</reference>
<dbReference type="InterPro" id="IPR027417">
    <property type="entry name" value="P-loop_NTPase"/>
</dbReference>
<dbReference type="InterPro" id="IPR017026">
    <property type="entry name" value="ImuA"/>
</dbReference>
<sequence>MPDAKRELINRLQKNILQWEGYKPPSLGERKIFGLNTIEANFPNGVFPMRAVHEMVCDNTEQATASSGFISGLLSVLMQNGGACLWISLSGNIYPIALKSFEVEPDRIIFIHLNKDKDVLWVMEEALKCTGLIAVVGELSEVDFKQSRRLQLAVEQSGVTGFILRNRSDKMGSTACAARWQIKPLASEPIDGLPGLGFPRWQVELLRVRNGKPGNWVVEWSDGGFTPIEEKLLEHQIQKVG</sequence>
<dbReference type="SUPFAM" id="SSF52540">
    <property type="entry name" value="P-loop containing nucleoside triphosphate hydrolases"/>
    <property type="match status" value="1"/>
</dbReference>
<keyword evidence="2" id="KW-1185">Reference proteome</keyword>